<dbReference type="PANTHER" id="PTHR11106:SF27">
    <property type="entry name" value="MACRO DOMAIN-CONTAINING PROTEIN"/>
    <property type="match status" value="1"/>
</dbReference>
<dbReference type="Gene3D" id="3.40.220.10">
    <property type="entry name" value="Leucine Aminopeptidase, subunit E, domain 1"/>
    <property type="match status" value="1"/>
</dbReference>
<organism evidence="3 4">
    <name type="scientific">Vitrella brassicaformis (strain CCMP3155)</name>
    <dbReference type="NCBI Taxonomy" id="1169540"/>
    <lineage>
        <taxon>Eukaryota</taxon>
        <taxon>Sar</taxon>
        <taxon>Alveolata</taxon>
        <taxon>Colpodellida</taxon>
        <taxon>Vitrellaceae</taxon>
        <taxon>Vitrella</taxon>
    </lineage>
</organism>
<evidence type="ECO:0000259" key="2">
    <source>
        <dbReference type="PROSITE" id="PS51154"/>
    </source>
</evidence>
<dbReference type="SUPFAM" id="SSF52949">
    <property type="entry name" value="Macro domain-like"/>
    <property type="match status" value="1"/>
</dbReference>
<dbReference type="SMART" id="SM00506">
    <property type="entry name" value="A1pp"/>
    <property type="match status" value="1"/>
</dbReference>
<dbReference type="Proteomes" id="UP000041254">
    <property type="component" value="Unassembled WGS sequence"/>
</dbReference>
<dbReference type="InterPro" id="IPR002589">
    <property type="entry name" value="Macro_dom"/>
</dbReference>
<keyword evidence="4" id="KW-1185">Reference proteome</keyword>
<evidence type="ECO:0000313" key="4">
    <source>
        <dbReference type="Proteomes" id="UP000041254"/>
    </source>
</evidence>
<dbReference type="AlphaFoldDB" id="A0A0G4ER42"/>
<dbReference type="InterPro" id="IPR043472">
    <property type="entry name" value="Macro_dom-like"/>
</dbReference>
<dbReference type="STRING" id="1169540.A0A0G4ER42"/>
<sequence>MMLFRKVRVRPGLPSQGADALVTAASSLGHCDARSVPPVICVFGRGFGSKYSVNKPLYDSTMSANSSFPATSPRPESLPSPSFRKPKAAGMATPGLDCYRLPVFSPIGQLSRVVLHHGDILKLRVDAIVQELDRSLSFHMGVGRPGALFAYGGPKLAEACRTAGPIKPGEAKLVEGFDLACRHVIVTHGPYGEDEQVLKQCYTNALEVASRNGLTSIAFSCVGTGFNHYPQYYAAEVAVGAVSEWLSGPAGAAIERVVFCTEIDEDWKIYHMVLPNVMAR</sequence>
<dbReference type="OMA" id="PYYNETA"/>
<reference evidence="3 4" key="1">
    <citation type="submission" date="2014-11" db="EMBL/GenBank/DDBJ databases">
        <authorList>
            <person name="Zhu J."/>
            <person name="Qi W."/>
            <person name="Song R."/>
        </authorList>
    </citation>
    <scope>NUCLEOTIDE SEQUENCE [LARGE SCALE GENOMIC DNA]</scope>
</reference>
<proteinExistence type="predicted"/>
<name>A0A0G4ER42_VITBC</name>
<dbReference type="PROSITE" id="PS51154">
    <property type="entry name" value="MACRO"/>
    <property type="match status" value="1"/>
</dbReference>
<feature type="region of interest" description="Disordered" evidence="1">
    <location>
        <begin position="64"/>
        <end position="89"/>
    </location>
</feature>
<dbReference type="EMBL" id="CDMY01000294">
    <property type="protein sequence ID" value="CEM00041.1"/>
    <property type="molecule type" value="Genomic_DNA"/>
</dbReference>
<dbReference type="PANTHER" id="PTHR11106">
    <property type="entry name" value="GANGLIOSIDE INDUCED DIFFERENTIATION ASSOCIATED PROTEIN 2-RELATED"/>
    <property type="match status" value="1"/>
</dbReference>
<evidence type="ECO:0000256" key="1">
    <source>
        <dbReference type="SAM" id="MobiDB-lite"/>
    </source>
</evidence>
<accession>A0A0G4ER42</accession>
<dbReference type="InParanoid" id="A0A0G4ER42"/>
<protein>
    <recommendedName>
        <fullName evidence="2">Macro domain-containing protein</fullName>
    </recommendedName>
</protein>
<dbReference type="Pfam" id="PF01661">
    <property type="entry name" value="Macro"/>
    <property type="match status" value="1"/>
</dbReference>
<gene>
    <name evidence="3" type="ORF">Vbra_5360</name>
</gene>
<dbReference type="OrthoDB" id="6133115at2759"/>
<dbReference type="VEuPathDB" id="CryptoDB:Vbra_5360"/>
<dbReference type="PhylomeDB" id="A0A0G4ER42"/>
<evidence type="ECO:0000313" key="3">
    <source>
        <dbReference type="EMBL" id="CEM00041.1"/>
    </source>
</evidence>
<feature type="domain" description="Macro" evidence="2">
    <location>
        <begin position="100"/>
        <end position="278"/>
    </location>
</feature>